<keyword evidence="3" id="KW-1185">Reference proteome</keyword>
<gene>
    <name evidence="2" type="ORF">GNP93_13280</name>
</gene>
<dbReference type="InterPro" id="IPR025321">
    <property type="entry name" value="DUF4227"/>
</dbReference>
<proteinExistence type="predicted"/>
<dbReference type="RefSeq" id="WP_127605444.1">
    <property type="nucleotide sequence ID" value="NZ_JARTHJ010000242.1"/>
</dbReference>
<keyword evidence="1" id="KW-0812">Transmembrane</keyword>
<keyword evidence="1" id="KW-1133">Transmembrane helix</keyword>
<dbReference type="EMBL" id="WNZX01000010">
    <property type="protein sequence ID" value="MUG71643.1"/>
    <property type="molecule type" value="Genomic_DNA"/>
</dbReference>
<feature type="transmembrane region" description="Helical" evidence="1">
    <location>
        <begin position="16"/>
        <end position="38"/>
    </location>
</feature>
<accession>A0A7X2ZB41</accession>
<dbReference type="AlphaFoldDB" id="A0A7X2ZB41"/>
<comment type="caution">
    <text evidence="2">The sequence shown here is derived from an EMBL/GenBank/DDBJ whole genome shotgun (WGS) entry which is preliminary data.</text>
</comment>
<name>A0A7X2ZB41_9BACL</name>
<evidence type="ECO:0000313" key="3">
    <source>
        <dbReference type="Proteomes" id="UP000450917"/>
    </source>
</evidence>
<reference evidence="2 3" key="1">
    <citation type="submission" date="2019-11" db="EMBL/GenBank/DDBJ databases">
        <title>Draft genome sequences of five Paenibacillus species of dairy origin.</title>
        <authorList>
            <person name="Olajide A.M."/>
            <person name="Chen S."/>
            <person name="Lapointe G."/>
        </authorList>
    </citation>
    <scope>NUCLEOTIDE SEQUENCE [LARGE SCALE GENOMIC DNA]</scope>
    <source>
        <strain evidence="2 3">2CS3</strain>
    </source>
</reference>
<sequence>MIFHFRIGKWIERLRFGLLFVVFTFALYHLLLIVTQVMEPMPKYKEPVGRAVKVFQSDSAVAVKPEGMGDRLKLFYWIGE</sequence>
<keyword evidence="1" id="KW-0472">Membrane</keyword>
<dbReference type="Proteomes" id="UP000450917">
    <property type="component" value="Unassembled WGS sequence"/>
</dbReference>
<dbReference type="Pfam" id="PF14004">
    <property type="entry name" value="DUF4227"/>
    <property type="match status" value="1"/>
</dbReference>
<protein>
    <submittedName>
        <fullName evidence="2">DUF4227 family protein</fullName>
    </submittedName>
</protein>
<evidence type="ECO:0000256" key="1">
    <source>
        <dbReference type="SAM" id="Phobius"/>
    </source>
</evidence>
<evidence type="ECO:0000313" key="2">
    <source>
        <dbReference type="EMBL" id="MUG71643.1"/>
    </source>
</evidence>
<organism evidence="2 3">
    <name type="scientific">Paenibacillus validus</name>
    <dbReference type="NCBI Taxonomy" id="44253"/>
    <lineage>
        <taxon>Bacteria</taxon>
        <taxon>Bacillati</taxon>
        <taxon>Bacillota</taxon>
        <taxon>Bacilli</taxon>
        <taxon>Bacillales</taxon>
        <taxon>Paenibacillaceae</taxon>
        <taxon>Paenibacillus</taxon>
    </lineage>
</organism>